<keyword evidence="5" id="KW-1185">Reference proteome</keyword>
<dbReference type="GO" id="GO:0006508">
    <property type="term" value="P:proteolysis"/>
    <property type="evidence" value="ECO:0007669"/>
    <property type="project" value="InterPro"/>
</dbReference>
<dbReference type="GO" id="GO:0004252">
    <property type="term" value="F:serine-type endopeptidase activity"/>
    <property type="evidence" value="ECO:0007669"/>
    <property type="project" value="InterPro"/>
</dbReference>
<dbReference type="EMBL" id="JAUZQC010000006">
    <property type="protein sequence ID" value="KAK5870068.1"/>
    <property type="molecule type" value="Genomic_DNA"/>
</dbReference>
<dbReference type="InterPro" id="IPR009003">
    <property type="entry name" value="Peptidase_S1_PA"/>
</dbReference>
<dbReference type="Proteomes" id="UP001346869">
    <property type="component" value="Unassembled WGS sequence"/>
</dbReference>
<name>A0AAN8AWB6_ELEMC</name>
<dbReference type="Gene3D" id="2.40.10.10">
    <property type="entry name" value="Trypsin-like serine proteases"/>
    <property type="match status" value="2"/>
</dbReference>
<organism evidence="4 5">
    <name type="scientific">Eleginops maclovinus</name>
    <name type="common">Patagonian blennie</name>
    <name type="synonym">Eleginus maclovinus</name>
    <dbReference type="NCBI Taxonomy" id="56733"/>
    <lineage>
        <taxon>Eukaryota</taxon>
        <taxon>Metazoa</taxon>
        <taxon>Chordata</taxon>
        <taxon>Craniata</taxon>
        <taxon>Vertebrata</taxon>
        <taxon>Euteleostomi</taxon>
        <taxon>Actinopterygii</taxon>
        <taxon>Neopterygii</taxon>
        <taxon>Teleostei</taxon>
        <taxon>Neoteleostei</taxon>
        <taxon>Acanthomorphata</taxon>
        <taxon>Eupercaria</taxon>
        <taxon>Perciformes</taxon>
        <taxon>Notothenioidei</taxon>
        <taxon>Eleginopidae</taxon>
        <taxon>Eleginops</taxon>
    </lineage>
</organism>
<dbReference type="PANTHER" id="PTHR24271:SF52">
    <property type="entry name" value="GRANZYME K"/>
    <property type="match status" value="1"/>
</dbReference>
<reference evidence="4 5" key="2">
    <citation type="journal article" date="2023" name="Mol. Biol. Evol.">
        <title>Genomics of Secondarily Temperate Adaptation in the Only Non-Antarctic Icefish.</title>
        <authorList>
            <person name="Rivera-Colon A.G."/>
            <person name="Rayamajhi N."/>
            <person name="Minhas B.F."/>
            <person name="Madrigal G."/>
            <person name="Bilyk K.T."/>
            <person name="Yoon V."/>
            <person name="Hune M."/>
            <person name="Gregory S."/>
            <person name="Cheng C.H.C."/>
            <person name="Catchen J.M."/>
        </authorList>
    </citation>
    <scope>NUCLEOTIDE SEQUENCE [LARGE SCALE GENOMIC DNA]</scope>
    <source>
        <strain evidence="4">JMC-PN-2008</strain>
    </source>
</reference>
<evidence type="ECO:0000256" key="1">
    <source>
        <dbReference type="ARBA" id="ARBA00023157"/>
    </source>
</evidence>
<evidence type="ECO:0000313" key="4">
    <source>
        <dbReference type="EMBL" id="KAK5870068.1"/>
    </source>
</evidence>
<proteinExistence type="predicted"/>
<accession>A0AAN8AWB6</accession>
<dbReference type="PANTHER" id="PTHR24271">
    <property type="entry name" value="KALLIKREIN-RELATED"/>
    <property type="match status" value="1"/>
</dbReference>
<dbReference type="Pfam" id="PF00089">
    <property type="entry name" value="Trypsin"/>
    <property type="match status" value="1"/>
</dbReference>
<evidence type="ECO:0000259" key="3">
    <source>
        <dbReference type="Pfam" id="PF00089"/>
    </source>
</evidence>
<gene>
    <name evidence="4" type="ORF">PBY51_024730</name>
</gene>
<protein>
    <recommendedName>
        <fullName evidence="3">Peptidase S1 domain-containing protein</fullName>
    </recommendedName>
</protein>
<keyword evidence="2" id="KW-0732">Signal</keyword>
<comment type="caution">
    <text evidence="4">The sequence shown here is derived from an EMBL/GenBank/DDBJ whole genome shotgun (WGS) entry which is preliminary data.</text>
</comment>
<evidence type="ECO:0000256" key="2">
    <source>
        <dbReference type="SAM" id="SignalP"/>
    </source>
</evidence>
<dbReference type="InterPro" id="IPR001254">
    <property type="entry name" value="Trypsin_dom"/>
</dbReference>
<dbReference type="InterPro" id="IPR043504">
    <property type="entry name" value="Peptidase_S1_PA_chymotrypsin"/>
</dbReference>
<dbReference type="AlphaFoldDB" id="A0AAN8AWB6"/>
<feature type="signal peptide" evidence="2">
    <location>
        <begin position="1"/>
        <end position="22"/>
    </location>
</feature>
<reference evidence="4 5" key="1">
    <citation type="journal article" date="2023" name="Genes (Basel)">
        <title>Chromosome-Level Genome Assembly and Circadian Gene Repertoire of the Patagonia Blennie Eleginops maclovinus-The Closest Ancestral Proxy of Antarctic Cryonotothenioids.</title>
        <authorList>
            <person name="Cheng C.C."/>
            <person name="Rivera-Colon A.G."/>
            <person name="Minhas B.F."/>
            <person name="Wilson L."/>
            <person name="Rayamajhi N."/>
            <person name="Vargas-Chacoff L."/>
            <person name="Catchen J.M."/>
        </authorList>
    </citation>
    <scope>NUCLEOTIDE SEQUENCE [LARGE SCALE GENOMIC DNA]</scope>
    <source>
        <strain evidence="4">JMC-PN-2008</strain>
    </source>
</reference>
<evidence type="ECO:0000313" key="5">
    <source>
        <dbReference type="Proteomes" id="UP001346869"/>
    </source>
</evidence>
<dbReference type="SUPFAM" id="SSF50494">
    <property type="entry name" value="Trypsin-like serine proteases"/>
    <property type="match status" value="1"/>
</dbReference>
<feature type="domain" description="Peptidase S1" evidence="3">
    <location>
        <begin position="35"/>
        <end position="147"/>
    </location>
</feature>
<keyword evidence="1" id="KW-1015">Disulfide bond</keyword>
<sequence length="211" mass="23291">MLRLYKLVLLYLLACQDQNVLGRKIKNGGKAGEMLMTYVASVQSNDKHVCGGFAVSNEFVVTHGKCTFDKDKAMVALGTHFLDRPLHKITKHIESTCNPPPEIGNEIKLLQIDQYKKDIKIPTIHLSDTAVNPGDSCRVAGWAMTSAKSIGLIFLTMLPVHLEAKKHFVRLIWASPSCAMGKLSKLRNGPTYVPTQYYPASSSVSQNTFLG</sequence>
<feature type="chain" id="PRO_5042965479" description="Peptidase S1 domain-containing protein" evidence="2">
    <location>
        <begin position="23"/>
        <end position="211"/>
    </location>
</feature>